<keyword evidence="8" id="KW-0807">Transducer</keyword>
<dbReference type="GO" id="GO:0012505">
    <property type="term" value="C:endomembrane system"/>
    <property type="evidence" value="ECO:0007669"/>
    <property type="project" value="UniProtKB-SubCell"/>
</dbReference>
<dbReference type="Gene3D" id="1.20.1070.10">
    <property type="entry name" value="Rhodopsin 7-helix transmembrane proteins"/>
    <property type="match status" value="1"/>
</dbReference>
<dbReference type="InterPro" id="IPR051384">
    <property type="entry name" value="Mth_GPCR"/>
</dbReference>
<evidence type="ECO:0000256" key="5">
    <source>
        <dbReference type="ARBA" id="ARBA00022989"/>
    </source>
</evidence>
<comment type="similarity">
    <text evidence="2">Belongs to the G-protein coupled receptor 2 family. Mth subfamily.</text>
</comment>
<dbReference type="GO" id="GO:0008528">
    <property type="term" value="F:G protein-coupled peptide receptor activity"/>
    <property type="evidence" value="ECO:0007669"/>
    <property type="project" value="TreeGrafter"/>
</dbReference>
<evidence type="ECO:0000313" key="11">
    <source>
        <dbReference type="EMBL" id="CAG9786892.1"/>
    </source>
</evidence>
<comment type="subcellular location">
    <subcellularLocation>
        <location evidence="1">Endomembrane system</location>
        <topology evidence="1">Multi-pass membrane protein</topology>
    </subcellularLocation>
</comment>
<feature type="chain" id="PRO_5040461817" evidence="10">
    <location>
        <begin position="17"/>
        <end position="271"/>
    </location>
</feature>
<keyword evidence="3 9" id="KW-0812">Transmembrane</keyword>
<organism evidence="11 12">
    <name type="scientific">Diatraea saccharalis</name>
    <name type="common">sugarcane borer</name>
    <dbReference type="NCBI Taxonomy" id="40085"/>
    <lineage>
        <taxon>Eukaryota</taxon>
        <taxon>Metazoa</taxon>
        <taxon>Ecdysozoa</taxon>
        <taxon>Arthropoda</taxon>
        <taxon>Hexapoda</taxon>
        <taxon>Insecta</taxon>
        <taxon>Pterygota</taxon>
        <taxon>Neoptera</taxon>
        <taxon>Endopterygota</taxon>
        <taxon>Lepidoptera</taxon>
        <taxon>Glossata</taxon>
        <taxon>Ditrysia</taxon>
        <taxon>Pyraloidea</taxon>
        <taxon>Crambidae</taxon>
        <taxon>Crambinae</taxon>
        <taxon>Diatraea</taxon>
    </lineage>
</organism>
<reference evidence="11" key="2">
    <citation type="submission" date="2022-10" db="EMBL/GenBank/DDBJ databases">
        <authorList>
            <consortium name="ENA_rothamsted_submissions"/>
            <consortium name="culmorum"/>
            <person name="King R."/>
        </authorList>
    </citation>
    <scope>NUCLEOTIDE SEQUENCE</scope>
</reference>
<dbReference type="EMBL" id="OU893347">
    <property type="protein sequence ID" value="CAG9786892.1"/>
    <property type="molecule type" value="Genomic_DNA"/>
</dbReference>
<feature type="transmembrane region" description="Helical" evidence="9">
    <location>
        <begin position="199"/>
        <end position="224"/>
    </location>
</feature>
<evidence type="ECO:0000256" key="7">
    <source>
        <dbReference type="ARBA" id="ARBA00023170"/>
    </source>
</evidence>
<evidence type="ECO:0000256" key="1">
    <source>
        <dbReference type="ARBA" id="ARBA00004127"/>
    </source>
</evidence>
<proteinExistence type="inferred from homology"/>
<dbReference type="SUPFAM" id="SSF63877">
    <property type="entry name" value="Methuselah ectodomain"/>
    <property type="match status" value="1"/>
</dbReference>
<dbReference type="OrthoDB" id="6134459at2759"/>
<protein>
    <submittedName>
        <fullName evidence="11">Uncharacterized protein</fullName>
    </submittedName>
</protein>
<evidence type="ECO:0000256" key="6">
    <source>
        <dbReference type="ARBA" id="ARBA00023040"/>
    </source>
</evidence>
<evidence type="ECO:0000256" key="8">
    <source>
        <dbReference type="ARBA" id="ARBA00023224"/>
    </source>
</evidence>
<dbReference type="Proteomes" id="UP001153714">
    <property type="component" value="Chromosome 16"/>
</dbReference>
<keyword evidence="7" id="KW-0675">Receptor</keyword>
<dbReference type="AlphaFoldDB" id="A0A9N9R0F2"/>
<keyword evidence="6" id="KW-0297">G-protein coupled receptor</keyword>
<dbReference type="InterPro" id="IPR023311">
    <property type="entry name" value="Methusela_ecto_dom_2"/>
</dbReference>
<sequence length="271" mass="30631">MLRSTVVLLVISGTFCTKLDFCDLSNSVNISGGTVFPNGEILAGGIRYDKNEYYYEAGNIWGCSCKEKMCLKKCCPLGQGYHPKKKVCVNTTEVFDPPVWNKYRELNGLRASNLFRFVPGKIDCIKPHYRVAVLLLSQHIHLIKDGNLYVEMPNLIPPWSVRGPDTYCIDTFVLENPDGTKTTRMDALACFETSQEEHYYLLTSTCMLTSCLFILATCAVYAWLPELRNLHGKVLMAYLLCLFFGFCLFSAMQILLYVDNITTNACIILSK</sequence>
<gene>
    <name evidence="11" type="ORF">DIATSA_LOCUS4818</name>
</gene>
<dbReference type="Gene3D" id="2.170.180.11">
    <property type="entry name" value="Methuselah ectodomain, domain 2"/>
    <property type="match status" value="1"/>
</dbReference>
<evidence type="ECO:0000256" key="2">
    <source>
        <dbReference type="ARBA" id="ARBA00008979"/>
    </source>
</evidence>
<keyword evidence="5 9" id="KW-1133">Transmembrane helix</keyword>
<reference evidence="11" key="1">
    <citation type="submission" date="2021-12" db="EMBL/GenBank/DDBJ databases">
        <authorList>
            <person name="King R."/>
        </authorList>
    </citation>
    <scope>NUCLEOTIDE SEQUENCE</scope>
</reference>
<dbReference type="PANTHER" id="PTHR47154:SF2">
    <property type="entry name" value="G-PROTEIN COUPLED RECEPTOR MTH-RELATED"/>
    <property type="match status" value="1"/>
</dbReference>
<evidence type="ECO:0000256" key="4">
    <source>
        <dbReference type="ARBA" id="ARBA00022729"/>
    </source>
</evidence>
<dbReference type="GO" id="GO:0005886">
    <property type="term" value="C:plasma membrane"/>
    <property type="evidence" value="ECO:0007669"/>
    <property type="project" value="TreeGrafter"/>
</dbReference>
<accession>A0A9N9R0F2</accession>
<evidence type="ECO:0000256" key="10">
    <source>
        <dbReference type="SAM" id="SignalP"/>
    </source>
</evidence>
<evidence type="ECO:0000256" key="9">
    <source>
        <dbReference type="SAM" id="Phobius"/>
    </source>
</evidence>
<dbReference type="PANTHER" id="PTHR47154">
    <property type="entry name" value="G-PROTEIN COUPLED RECEPTOR MTH-RELATED"/>
    <property type="match status" value="1"/>
</dbReference>
<feature type="signal peptide" evidence="10">
    <location>
        <begin position="1"/>
        <end position="16"/>
    </location>
</feature>
<keyword evidence="4 10" id="KW-0732">Signal</keyword>
<keyword evidence="9" id="KW-0472">Membrane</keyword>
<evidence type="ECO:0000313" key="12">
    <source>
        <dbReference type="Proteomes" id="UP001153714"/>
    </source>
</evidence>
<feature type="transmembrane region" description="Helical" evidence="9">
    <location>
        <begin position="236"/>
        <end position="258"/>
    </location>
</feature>
<evidence type="ECO:0000256" key="3">
    <source>
        <dbReference type="ARBA" id="ARBA00022692"/>
    </source>
</evidence>
<dbReference type="InterPro" id="IPR036272">
    <property type="entry name" value="Methuselah_N_sf"/>
</dbReference>
<keyword evidence="12" id="KW-1185">Reference proteome</keyword>
<name>A0A9N9R0F2_9NEOP</name>